<gene>
    <name evidence="13" type="ORF">ACFOSU_19685</name>
</gene>
<evidence type="ECO:0000313" key="13">
    <source>
        <dbReference type="EMBL" id="MFC3106099.1"/>
    </source>
</evidence>
<evidence type="ECO:0000313" key="14">
    <source>
        <dbReference type="Proteomes" id="UP001595462"/>
    </source>
</evidence>
<evidence type="ECO:0000259" key="12">
    <source>
        <dbReference type="Pfam" id="PF19425"/>
    </source>
</evidence>
<feature type="domain" description="M23ase beta-sheet core" evidence="10">
    <location>
        <begin position="308"/>
        <end position="404"/>
    </location>
</feature>
<feature type="chain" id="PRO_5045101470" evidence="9">
    <location>
        <begin position="25"/>
        <end position="490"/>
    </location>
</feature>
<name>A0ABV7ETS6_9GAMM</name>
<feature type="domain" description="Csd3-like second N-terminal" evidence="12">
    <location>
        <begin position="177"/>
        <end position="296"/>
    </location>
</feature>
<evidence type="ECO:0000256" key="3">
    <source>
        <dbReference type="ARBA" id="ARBA00022670"/>
    </source>
</evidence>
<keyword evidence="4" id="KW-0479">Metal-binding</keyword>
<comment type="cofactor">
    <cofactor evidence="1">
        <name>Zn(2+)</name>
        <dbReference type="ChEBI" id="CHEBI:29105"/>
    </cofactor>
</comment>
<evidence type="ECO:0000256" key="6">
    <source>
        <dbReference type="ARBA" id="ARBA00022833"/>
    </source>
</evidence>
<dbReference type="PANTHER" id="PTHR21666:SF288">
    <property type="entry name" value="CELL DIVISION PROTEIN YTFB"/>
    <property type="match status" value="1"/>
</dbReference>
<dbReference type="Gene3D" id="3.10.450.350">
    <property type="match status" value="2"/>
</dbReference>
<dbReference type="InterPro" id="IPR011055">
    <property type="entry name" value="Dup_hybrid_motif"/>
</dbReference>
<proteinExistence type="predicted"/>
<keyword evidence="14" id="KW-1185">Reference proteome</keyword>
<feature type="compositionally biased region" description="Polar residues" evidence="8">
    <location>
        <begin position="36"/>
        <end position="47"/>
    </location>
</feature>
<dbReference type="SUPFAM" id="SSF51261">
    <property type="entry name" value="Duplicated hybrid motif"/>
    <property type="match status" value="1"/>
</dbReference>
<dbReference type="Proteomes" id="UP001595462">
    <property type="component" value="Unassembled WGS sequence"/>
</dbReference>
<evidence type="ECO:0000259" key="11">
    <source>
        <dbReference type="Pfam" id="PF04225"/>
    </source>
</evidence>
<keyword evidence="5" id="KW-0378">Hydrolase</keyword>
<organism evidence="13 14">
    <name type="scientific">Salinisphaera aquimarina</name>
    <dbReference type="NCBI Taxonomy" id="2094031"/>
    <lineage>
        <taxon>Bacteria</taxon>
        <taxon>Pseudomonadati</taxon>
        <taxon>Pseudomonadota</taxon>
        <taxon>Gammaproteobacteria</taxon>
        <taxon>Salinisphaerales</taxon>
        <taxon>Salinisphaeraceae</taxon>
        <taxon>Salinisphaera</taxon>
    </lineage>
</organism>
<evidence type="ECO:0000256" key="7">
    <source>
        <dbReference type="ARBA" id="ARBA00023049"/>
    </source>
</evidence>
<dbReference type="InterPro" id="IPR016047">
    <property type="entry name" value="M23ase_b-sheet_dom"/>
</dbReference>
<dbReference type="InterPro" id="IPR050570">
    <property type="entry name" value="Cell_wall_metabolism_enzyme"/>
</dbReference>
<feature type="region of interest" description="Disordered" evidence="8">
    <location>
        <begin position="34"/>
        <end position="68"/>
    </location>
</feature>
<dbReference type="Gene3D" id="2.70.70.10">
    <property type="entry name" value="Glucose Permease (Domain IIA)"/>
    <property type="match status" value="1"/>
</dbReference>
<dbReference type="InterPro" id="IPR007340">
    <property type="entry name" value="LysM_Opacity-associatedA"/>
</dbReference>
<keyword evidence="3" id="KW-0645">Protease</keyword>
<dbReference type="CDD" id="cd12797">
    <property type="entry name" value="M23_peptidase"/>
    <property type="match status" value="1"/>
</dbReference>
<evidence type="ECO:0000256" key="2">
    <source>
        <dbReference type="ARBA" id="ARBA00004196"/>
    </source>
</evidence>
<feature type="domain" description="Opacity-associated protein A LysM-like" evidence="11">
    <location>
        <begin position="77"/>
        <end position="140"/>
    </location>
</feature>
<evidence type="ECO:0000256" key="8">
    <source>
        <dbReference type="SAM" id="MobiDB-lite"/>
    </source>
</evidence>
<dbReference type="Pfam" id="PF01551">
    <property type="entry name" value="Peptidase_M23"/>
    <property type="match status" value="1"/>
</dbReference>
<evidence type="ECO:0000256" key="1">
    <source>
        <dbReference type="ARBA" id="ARBA00001947"/>
    </source>
</evidence>
<dbReference type="Pfam" id="PF19425">
    <property type="entry name" value="Csd3_N2"/>
    <property type="match status" value="1"/>
</dbReference>
<protein>
    <submittedName>
        <fullName evidence="13">M23 family metallopeptidase</fullName>
    </submittedName>
</protein>
<keyword evidence="9" id="KW-0732">Signal</keyword>
<keyword evidence="7" id="KW-0482">Metalloprotease</keyword>
<evidence type="ECO:0000259" key="10">
    <source>
        <dbReference type="Pfam" id="PF01551"/>
    </source>
</evidence>
<keyword evidence="6" id="KW-0862">Zinc</keyword>
<sequence>MRCYSLMRAGTVGAIGMGLFVCLAADANTPATHAASRSQTQIQSPGNTAPEHAAFNDTAPPSAGAQDLFSSPQITPWREITVTPGDSLSRVFQRAGLRAKEWIALLALGDKVAPLKTLKAGETLAIRKTPDGRLSDLRYRLDAVDTLAVSRDVTSGGKTDTLRADILHQDSQTRRITASGTVDGSLSRSLAQAGIPARVATELAHIYRYRANLSRNMHPGDRFSVIYDAEFAGDVRVEAGPIIAASITTGGRSLKAFRALDDQGRPGYYDLKGGSYEPSFSRHPVNYSRISSPFDPNRMHPILHIRRPHWGVDMAAPRGTPIRAAANGTVKFVGRKHGYGKLVELQHFDGYSTRYGHMYKFVKGMHDGERIRKGEVIGYVGSTGEATGPHLHFEIRKDGVAHNPLTMSLPEGHPLSARRLAVFTSRIHPLLAQLDAVPGIQNTLIASTANSIRSSNCNRASAVNAALALAPASARDHHSLTDLFCVVAAG</sequence>
<feature type="signal peptide" evidence="9">
    <location>
        <begin position="1"/>
        <end position="24"/>
    </location>
</feature>
<dbReference type="InterPro" id="IPR045834">
    <property type="entry name" value="Csd3_N2"/>
</dbReference>
<reference evidence="14" key="1">
    <citation type="journal article" date="2019" name="Int. J. Syst. Evol. Microbiol.">
        <title>The Global Catalogue of Microorganisms (GCM) 10K type strain sequencing project: providing services to taxonomists for standard genome sequencing and annotation.</title>
        <authorList>
            <consortium name="The Broad Institute Genomics Platform"/>
            <consortium name="The Broad Institute Genome Sequencing Center for Infectious Disease"/>
            <person name="Wu L."/>
            <person name="Ma J."/>
        </authorList>
    </citation>
    <scope>NUCLEOTIDE SEQUENCE [LARGE SCALE GENOMIC DNA]</scope>
    <source>
        <strain evidence="14">KCTC 52640</strain>
    </source>
</reference>
<evidence type="ECO:0000256" key="4">
    <source>
        <dbReference type="ARBA" id="ARBA00022723"/>
    </source>
</evidence>
<evidence type="ECO:0000256" key="9">
    <source>
        <dbReference type="SAM" id="SignalP"/>
    </source>
</evidence>
<dbReference type="Pfam" id="PF04225">
    <property type="entry name" value="LysM_OapA"/>
    <property type="match status" value="1"/>
</dbReference>
<comment type="subcellular location">
    <subcellularLocation>
        <location evidence="2">Cell envelope</location>
    </subcellularLocation>
</comment>
<comment type="caution">
    <text evidence="13">The sequence shown here is derived from an EMBL/GenBank/DDBJ whole genome shotgun (WGS) entry which is preliminary data.</text>
</comment>
<dbReference type="PANTHER" id="PTHR21666">
    <property type="entry name" value="PEPTIDASE-RELATED"/>
    <property type="match status" value="1"/>
</dbReference>
<evidence type="ECO:0000256" key="5">
    <source>
        <dbReference type="ARBA" id="ARBA00022801"/>
    </source>
</evidence>
<accession>A0ABV7ETS6</accession>
<dbReference type="RefSeq" id="WP_380691686.1">
    <property type="nucleotide sequence ID" value="NZ_JBHRSS010000010.1"/>
</dbReference>
<dbReference type="EMBL" id="JBHRSS010000010">
    <property type="protein sequence ID" value="MFC3106099.1"/>
    <property type="molecule type" value="Genomic_DNA"/>
</dbReference>